<evidence type="ECO:0000256" key="3">
    <source>
        <dbReference type="ARBA" id="ARBA00038502"/>
    </source>
</evidence>
<name>A0A1D9G9G6_MOOP1</name>
<organism evidence="5 6">
    <name type="scientific">Moorena producens (strain JHB)</name>
    <dbReference type="NCBI Taxonomy" id="1454205"/>
    <lineage>
        <taxon>Bacteria</taxon>
        <taxon>Bacillati</taxon>
        <taxon>Cyanobacteriota</taxon>
        <taxon>Cyanophyceae</taxon>
        <taxon>Coleofasciculales</taxon>
        <taxon>Coleofasciculaceae</taxon>
        <taxon>Moorena</taxon>
    </lineage>
</organism>
<dbReference type="Pfam" id="PF13302">
    <property type="entry name" value="Acetyltransf_3"/>
    <property type="match status" value="1"/>
</dbReference>
<evidence type="ECO:0000313" key="5">
    <source>
        <dbReference type="EMBL" id="AOY84289.1"/>
    </source>
</evidence>
<dbReference type="InterPro" id="IPR000182">
    <property type="entry name" value="GNAT_dom"/>
</dbReference>
<dbReference type="PANTHER" id="PTHR43792">
    <property type="entry name" value="GNAT FAMILY, PUTATIVE (AFU_ORTHOLOGUE AFUA_3G00765)-RELATED-RELATED"/>
    <property type="match status" value="1"/>
</dbReference>
<proteinExistence type="inferred from homology"/>
<protein>
    <submittedName>
        <fullName evidence="5">GNAT family N-acetyltransferase</fullName>
    </submittedName>
</protein>
<evidence type="ECO:0000256" key="2">
    <source>
        <dbReference type="ARBA" id="ARBA00023315"/>
    </source>
</evidence>
<reference evidence="6" key="1">
    <citation type="submission" date="2016-10" db="EMBL/GenBank/DDBJ databases">
        <title>Comparative genomics uncovers the prolific and rare metabolic potential of the cyanobacterial genus Moorea.</title>
        <authorList>
            <person name="Leao T."/>
            <person name="Castelao G."/>
            <person name="Korobeynikov A."/>
            <person name="Monroe E.A."/>
            <person name="Podell S."/>
            <person name="Glukhov E."/>
            <person name="Allen E."/>
            <person name="Gerwick W.H."/>
            <person name="Gerwick L."/>
        </authorList>
    </citation>
    <scope>NUCLEOTIDE SEQUENCE [LARGE SCALE GENOMIC DNA]</scope>
    <source>
        <strain evidence="6">JHB</strain>
    </source>
</reference>
<keyword evidence="2" id="KW-0012">Acyltransferase</keyword>
<sequence length="178" mass="20278">MINLPIITKRLVIRRFVTKDMPAYLEFMLDPESTKYLAFDHDQKTRKGATELFNFVLSSYESDQVIHAYAIALANTDEYVGSCGFSPYQGSIVECYYTINPQHQRQGYGFEAMTALLKSLKASPLVTEIRAYCNQDNIASINLAKKLCMDYRGNSFHLQSGLEGVLYRLIVEQHSVIQ</sequence>
<dbReference type="CDD" id="cd04301">
    <property type="entry name" value="NAT_SF"/>
    <property type="match status" value="1"/>
</dbReference>
<dbReference type="Proteomes" id="UP000176944">
    <property type="component" value="Chromosome"/>
</dbReference>
<dbReference type="PANTHER" id="PTHR43792:SF8">
    <property type="entry name" value="[RIBOSOMAL PROTEIN US5]-ALANINE N-ACETYLTRANSFERASE"/>
    <property type="match status" value="1"/>
</dbReference>
<keyword evidence="1" id="KW-0808">Transferase</keyword>
<dbReference type="GO" id="GO:0016747">
    <property type="term" value="F:acyltransferase activity, transferring groups other than amino-acyl groups"/>
    <property type="evidence" value="ECO:0007669"/>
    <property type="project" value="InterPro"/>
</dbReference>
<dbReference type="InterPro" id="IPR051531">
    <property type="entry name" value="N-acetyltransferase"/>
</dbReference>
<accession>A0A1D9G9G6</accession>
<comment type="similarity">
    <text evidence="3">Belongs to the acetyltransferase family. RimJ subfamily.</text>
</comment>
<dbReference type="EMBL" id="CP017708">
    <property type="protein sequence ID" value="AOY84289.1"/>
    <property type="molecule type" value="Genomic_DNA"/>
</dbReference>
<evidence type="ECO:0000259" key="4">
    <source>
        <dbReference type="PROSITE" id="PS51186"/>
    </source>
</evidence>
<dbReference type="PROSITE" id="PS51186">
    <property type="entry name" value="GNAT"/>
    <property type="match status" value="1"/>
</dbReference>
<dbReference type="SUPFAM" id="SSF55729">
    <property type="entry name" value="Acyl-CoA N-acyltransferases (Nat)"/>
    <property type="match status" value="1"/>
</dbReference>
<evidence type="ECO:0000313" key="6">
    <source>
        <dbReference type="Proteomes" id="UP000176944"/>
    </source>
</evidence>
<dbReference type="AlphaFoldDB" id="A0A1D9G9G6"/>
<dbReference type="Gene3D" id="3.40.630.30">
    <property type="match status" value="1"/>
</dbReference>
<dbReference type="InterPro" id="IPR016181">
    <property type="entry name" value="Acyl_CoA_acyltransferase"/>
</dbReference>
<evidence type="ECO:0000256" key="1">
    <source>
        <dbReference type="ARBA" id="ARBA00022679"/>
    </source>
</evidence>
<feature type="domain" description="N-acetyltransferase" evidence="4">
    <location>
        <begin position="11"/>
        <end position="172"/>
    </location>
</feature>
<gene>
    <name evidence="5" type="ORF">BJP36_34570</name>
</gene>